<comment type="caution">
    <text evidence="10">The sequence shown here is derived from an EMBL/GenBank/DDBJ whole genome shotgun (WGS) entry which is preliminary data.</text>
</comment>
<evidence type="ECO:0000256" key="3">
    <source>
        <dbReference type="ARBA" id="ARBA00022475"/>
    </source>
</evidence>
<dbReference type="Gene3D" id="1.10.3720.10">
    <property type="entry name" value="MetI-like"/>
    <property type="match status" value="1"/>
</dbReference>
<dbReference type="CDD" id="cd06261">
    <property type="entry name" value="TM_PBP2"/>
    <property type="match status" value="1"/>
</dbReference>
<comment type="similarity">
    <text evidence="7">Belongs to the binding-protein-dependent transport system permease family.</text>
</comment>
<sequence length="312" mass="34617">MLTDTPVRAETGTGPPLKAARKPRMPQWFWGVLLVIPSAVLVLGVIAVPIVYLARLSLTDAHAYLPRINDIGLGNFANLAASPQFWQSLRTTLLYAVLTVVIQLVLGVVVALLMHQNFRGRGVVRLIAIAPYMIPAIIVALVWRWLLEPNNGAYSWFVRTVVPGADAVNLLSPTWIFASLVVVSVWMYTPFVVISVLARLQTVDPSVIEASTVDGAGPWRRFWHIILPELSAVLLTLALLRFMFMFTKFDIVYLFAGTGQEVRTLPLLTFQTIFGESRLGAGASLAMVMFVLLVVFTTVYLKTLHRRSEDTE</sequence>
<keyword evidence="6 7" id="KW-0472">Membrane</keyword>
<comment type="subcellular location">
    <subcellularLocation>
        <location evidence="1 7">Cell membrane</location>
        <topology evidence="1 7">Multi-pass membrane protein</topology>
    </subcellularLocation>
</comment>
<evidence type="ECO:0000313" key="11">
    <source>
        <dbReference type="Proteomes" id="UP000419743"/>
    </source>
</evidence>
<keyword evidence="2 7" id="KW-0813">Transport</keyword>
<dbReference type="AlphaFoldDB" id="A0A7M4DRG1"/>
<protein>
    <submittedName>
        <fullName evidence="10">Trehalose transport system permease protein SugA</fullName>
    </submittedName>
</protein>
<keyword evidence="3" id="KW-1003">Cell membrane</keyword>
<evidence type="ECO:0000256" key="8">
    <source>
        <dbReference type="SAM" id="MobiDB-lite"/>
    </source>
</evidence>
<dbReference type="InterPro" id="IPR035906">
    <property type="entry name" value="MetI-like_sf"/>
</dbReference>
<dbReference type="Pfam" id="PF00528">
    <property type="entry name" value="BPD_transp_1"/>
    <property type="match status" value="1"/>
</dbReference>
<keyword evidence="4 7" id="KW-0812">Transmembrane</keyword>
<organism evidence="10 11">
    <name type="scientific">Occultella aeris</name>
    <dbReference type="NCBI Taxonomy" id="2761496"/>
    <lineage>
        <taxon>Bacteria</taxon>
        <taxon>Bacillati</taxon>
        <taxon>Actinomycetota</taxon>
        <taxon>Actinomycetes</taxon>
        <taxon>Micrococcales</taxon>
        <taxon>Ruaniaceae</taxon>
        <taxon>Occultella</taxon>
    </lineage>
</organism>
<evidence type="ECO:0000256" key="4">
    <source>
        <dbReference type="ARBA" id="ARBA00022692"/>
    </source>
</evidence>
<feature type="transmembrane region" description="Helical" evidence="7">
    <location>
        <begin position="221"/>
        <end position="244"/>
    </location>
</feature>
<dbReference type="EMBL" id="CACRYJ010000067">
    <property type="protein sequence ID" value="VZO40055.1"/>
    <property type="molecule type" value="Genomic_DNA"/>
</dbReference>
<evidence type="ECO:0000256" key="1">
    <source>
        <dbReference type="ARBA" id="ARBA00004651"/>
    </source>
</evidence>
<dbReference type="RefSeq" id="WP_156743342.1">
    <property type="nucleotide sequence ID" value="NZ_CACRYJ010000067.1"/>
</dbReference>
<dbReference type="InterPro" id="IPR000515">
    <property type="entry name" value="MetI-like"/>
</dbReference>
<dbReference type="PANTHER" id="PTHR43005">
    <property type="entry name" value="BLR7065 PROTEIN"/>
    <property type="match status" value="1"/>
</dbReference>
<dbReference type="Proteomes" id="UP000419743">
    <property type="component" value="Unassembled WGS sequence"/>
</dbReference>
<evidence type="ECO:0000256" key="6">
    <source>
        <dbReference type="ARBA" id="ARBA00023136"/>
    </source>
</evidence>
<feature type="transmembrane region" description="Helical" evidence="7">
    <location>
        <begin position="126"/>
        <end position="146"/>
    </location>
</feature>
<feature type="transmembrane region" description="Helical" evidence="7">
    <location>
        <begin position="93"/>
        <end position="114"/>
    </location>
</feature>
<dbReference type="PANTHER" id="PTHR43005:SF1">
    <property type="entry name" value="SPERMIDINE_PUTRESCINE TRANSPORT SYSTEM PERMEASE PROTEIN"/>
    <property type="match status" value="1"/>
</dbReference>
<dbReference type="SUPFAM" id="SSF161098">
    <property type="entry name" value="MetI-like"/>
    <property type="match status" value="1"/>
</dbReference>
<feature type="transmembrane region" description="Helical" evidence="7">
    <location>
        <begin position="28"/>
        <end position="54"/>
    </location>
</feature>
<proteinExistence type="inferred from homology"/>
<name>A0A7M4DRG1_9MICO</name>
<feature type="region of interest" description="Disordered" evidence="8">
    <location>
        <begin position="1"/>
        <end position="20"/>
    </location>
</feature>
<reference evidence="10 11" key="1">
    <citation type="submission" date="2019-11" db="EMBL/GenBank/DDBJ databases">
        <authorList>
            <person name="Criscuolo A."/>
        </authorList>
    </citation>
    <scope>NUCLEOTIDE SEQUENCE [LARGE SCALE GENOMIC DNA]</scope>
    <source>
        <strain evidence="10">CIP111667</strain>
    </source>
</reference>
<dbReference type="GO" id="GO:0055085">
    <property type="term" value="P:transmembrane transport"/>
    <property type="evidence" value="ECO:0007669"/>
    <property type="project" value="InterPro"/>
</dbReference>
<keyword evidence="11" id="KW-1185">Reference proteome</keyword>
<evidence type="ECO:0000313" key="10">
    <source>
        <dbReference type="EMBL" id="VZO40055.1"/>
    </source>
</evidence>
<accession>A0A7M4DRG1</accession>
<evidence type="ECO:0000256" key="7">
    <source>
        <dbReference type="RuleBase" id="RU363032"/>
    </source>
</evidence>
<keyword evidence="5 7" id="KW-1133">Transmembrane helix</keyword>
<evidence type="ECO:0000259" key="9">
    <source>
        <dbReference type="PROSITE" id="PS50928"/>
    </source>
</evidence>
<feature type="transmembrane region" description="Helical" evidence="7">
    <location>
        <begin position="175"/>
        <end position="200"/>
    </location>
</feature>
<evidence type="ECO:0000256" key="5">
    <source>
        <dbReference type="ARBA" id="ARBA00022989"/>
    </source>
</evidence>
<feature type="transmembrane region" description="Helical" evidence="7">
    <location>
        <begin position="279"/>
        <end position="301"/>
    </location>
</feature>
<gene>
    <name evidence="10" type="primary">sugA_6</name>
    <name evidence="10" type="ORF">HALOF300_04756</name>
</gene>
<evidence type="ECO:0000256" key="2">
    <source>
        <dbReference type="ARBA" id="ARBA00022448"/>
    </source>
</evidence>
<feature type="domain" description="ABC transmembrane type-1" evidence="9">
    <location>
        <begin position="89"/>
        <end position="300"/>
    </location>
</feature>
<dbReference type="GO" id="GO:0005886">
    <property type="term" value="C:plasma membrane"/>
    <property type="evidence" value="ECO:0007669"/>
    <property type="project" value="UniProtKB-SubCell"/>
</dbReference>
<dbReference type="PROSITE" id="PS50928">
    <property type="entry name" value="ABC_TM1"/>
    <property type="match status" value="1"/>
</dbReference>